<keyword evidence="11" id="KW-0963">Cytoplasm</keyword>
<comment type="similarity">
    <text evidence="2 11">Belongs to the guanylate kinase family.</text>
</comment>
<evidence type="ECO:0000256" key="7">
    <source>
        <dbReference type="ARBA" id="ARBA00022777"/>
    </source>
</evidence>
<evidence type="ECO:0000256" key="3">
    <source>
        <dbReference type="ARBA" id="ARBA00012961"/>
    </source>
</evidence>
<dbReference type="Gene3D" id="3.30.63.10">
    <property type="entry name" value="Guanylate Kinase phosphate binding domain"/>
    <property type="match status" value="1"/>
</dbReference>
<dbReference type="InterPro" id="IPR020590">
    <property type="entry name" value="Guanylate_kinase_CS"/>
</dbReference>
<evidence type="ECO:0000313" key="13">
    <source>
        <dbReference type="EMBL" id="MBC5787101.1"/>
    </source>
</evidence>
<dbReference type="InterPro" id="IPR008145">
    <property type="entry name" value="GK/Ca_channel_bsu"/>
</dbReference>
<dbReference type="Proteomes" id="UP000649151">
    <property type="component" value="Unassembled WGS sequence"/>
</dbReference>
<feature type="domain" description="Guanylate kinase-like" evidence="12">
    <location>
        <begin position="4"/>
        <end position="180"/>
    </location>
</feature>
<evidence type="ECO:0000256" key="9">
    <source>
        <dbReference type="ARBA" id="ARBA00030128"/>
    </source>
</evidence>
<keyword evidence="6 11" id="KW-0547">Nucleotide-binding</keyword>
<organism evidence="13 14">
    <name type="scientific">Clostridium facile</name>
    <dbReference type="NCBI Taxonomy" id="2763035"/>
    <lineage>
        <taxon>Bacteria</taxon>
        <taxon>Bacillati</taxon>
        <taxon>Bacillota</taxon>
        <taxon>Clostridia</taxon>
        <taxon>Eubacteriales</taxon>
        <taxon>Clostridiaceae</taxon>
        <taxon>Clostridium</taxon>
    </lineage>
</organism>
<evidence type="ECO:0000256" key="8">
    <source>
        <dbReference type="ARBA" id="ARBA00022840"/>
    </source>
</evidence>
<protein>
    <recommendedName>
        <fullName evidence="4 11">Guanylate kinase</fullName>
        <ecNumber evidence="3 11">2.7.4.8</ecNumber>
    </recommendedName>
    <alternativeName>
        <fullName evidence="9 11">GMP kinase</fullName>
    </alternativeName>
</protein>
<evidence type="ECO:0000256" key="1">
    <source>
        <dbReference type="ARBA" id="ARBA00003531"/>
    </source>
</evidence>
<name>A0ABR7IPQ5_9CLOT</name>
<dbReference type="EC" id="2.7.4.8" evidence="3 11"/>
<evidence type="ECO:0000256" key="11">
    <source>
        <dbReference type="HAMAP-Rule" id="MF_00328"/>
    </source>
</evidence>
<dbReference type="PROSITE" id="PS00856">
    <property type="entry name" value="GUANYLATE_KINASE_1"/>
    <property type="match status" value="1"/>
</dbReference>
<keyword evidence="14" id="KW-1185">Reference proteome</keyword>
<evidence type="ECO:0000256" key="2">
    <source>
        <dbReference type="ARBA" id="ARBA00005790"/>
    </source>
</evidence>
<keyword evidence="7 11" id="KW-0418">Kinase</keyword>
<dbReference type="Gene3D" id="3.40.50.300">
    <property type="entry name" value="P-loop containing nucleotide triphosphate hydrolases"/>
    <property type="match status" value="1"/>
</dbReference>
<dbReference type="InterPro" id="IPR008144">
    <property type="entry name" value="Guanylate_kin-like_dom"/>
</dbReference>
<comment type="subcellular location">
    <subcellularLocation>
        <location evidence="11">Cytoplasm</location>
    </subcellularLocation>
</comment>
<evidence type="ECO:0000256" key="4">
    <source>
        <dbReference type="ARBA" id="ARBA00016296"/>
    </source>
</evidence>
<proteinExistence type="inferred from homology"/>
<dbReference type="InterPro" id="IPR017665">
    <property type="entry name" value="Guanylate_kinase"/>
</dbReference>
<evidence type="ECO:0000313" key="14">
    <source>
        <dbReference type="Proteomes" id="UP000649151"/>
    </source>
</evidence>
<dbReference type="SMART" id="SM00072">
    <property type="entry name" value="GuKc"/>
    <property type="match status" value="1"/>
</dbReference>
<accession>A0ABR7IPQ5</accession>
<dbReference type="GO" id="GO:0004385">
    <property type="term" value="F:GMP kinase activity"/>
    <property type="evidence" value="ECO:0007669"/>
    <property type="project" value="UniProtKB-EC"/>
</dbReference>
<feature type="binding site" evidence="11">
    <location>
        <begin position="11"/>
        <end position="18"/>
    </location>
    <ligand>
        <name>ATP</name>
        <dbReference type="ChEBI" id="CHEBI:30616"/>
    </ligand>
</feature>
<dbReference type="HAMAP" id="MF_00328">
    <property type="entry name" value="Guanylate_kinase"/>
    <property type="match status" value="1"/>
</dbReference>
<evidence type="ECO:0000256" key="10">
    <source>
        <dbReference type="ARBA" id="ARBA00048594"/>
    </source>
</evidence>
<sequence>MNKGLLLVLSGPSGSGKGTINQVIAEDPNVFISVSATTRQPREGEQDGKHYYFLSKEEFESRLSTGMILEHNVYCGNYYGTPKKEVYEHLEQGHDVILEIDVNGALKVMKENDVVSIFIMPPSLEVLEQRLRGRGTETEEVVQQRLNEALTEISKAYEYDYIVVNDNLEDAIAQVKAIIVAEKCKTEQNVELIKGVLS</sequence>
<comment type="catalytic activity">
    <reaction evidence="10 11">
        <text>GMP + ATP = GDP + ADP</text>
        <dbReference type="Rhea" id="RHEA:20780"/>
        <dbReference type="ChEBI" id="CHEBI:30616"/>
        <dbReference type="ChEBI" id="CHEBI:58115"/>
        <dbReference type="ChEBI" id="CHEBI:58189"/>
        <dbReference type="ChEBI" id="CHEBI:456216"/>
        <dbReference type="EC" id="2.7.4.8"/>
    </reaction>
</comment>
<dbReference type="PANTHER" id="PTHR23117:SF13">
    <property type="entry name" value="GUANYLATE KINASE"/>
    <property type="match status" value="1"/>
</dbReference>
<comment type="caution">
    <text evidence="13">The sequence shown here is derived from an EMBL/GenBank/DDBJ whole genome shotgun (WGS) entry which is preliminary data.</text>
</comment>
<reference evidence="13 14" key="1">
    <citation type="submission" date="2020-08" db="EMBL/GenBank/DDBJ databases">
        <title>Genome public.</title>
        <authorList>
            <person name="Liu C."/>
            <person name="Sun Q."/>
        </authorList>
    </citation>
    <scope>NUCLEOTIDE SEQUENCE [LARGE SCALE GENOMIC DNA]</scope>
    <source>
        <strain evidence="13 14">NSJ-27</strain>
    </source>
</reference>
<dbReference type="SUPFAM" id="SSF52540">
    <property type="entry name" value="P-loop containing nucleoside triphosphate hydrolases"/>
    <property type="match status" value="1"/>
</dbReference>
<evidence type="ECO:0000259" key="12">
    <source>
        <dbReference type="PROSITE" id="PS50052"/>
    </source>
</evidence>
<keyword evidence="5 11" id="KW-0808">Transferase</keyword>
<keyword evidence="8 11" id="KW-0067">ATP-binding</keyword>
<dbReference type="EMBL" id="JACOQK010000001">
    <property type="protein sequence ID" value="MBC5787101.1"/>
    <property type="molecule type" value="Genomic_DNA"/>
</dbReference>
<dbReference type="PROSITE" id="PS50052">
    <property type="entry name" value="GUANYLATE_KINASE_2"/>
    <property type="match status" value="1"/>
</dbReference>
<dbReference type="InterPro" id="IPR027417">
    <property type="entry name" value="P-loop_NTPase"/>
</dbReference>
<gene>
    <name evidence="11 13" type="primary">gmk</name>
    <name evidence="13" type="ORF">H8Z77_03560</name>
</gene>
<dbReference type="CDD" id="cd00071">
    <property type="entry name" value="GMPK"/>
    <property type="match status" value="1"/>
</dbReference>
<dbReference type="NCBIfam" id="TIGR03263">
    <property type="entry name" value="guanyl_kin"/>
    <property type="match status" value="1"/>
</dbReference>
<evidence type="ECO:0000256" key="5">
    <source>
        <dbReference type="ARBA" id="ARBA00022679"/>
    </source>
</evidence>
<dbReference type="Pfam" id="PF00625">
    <property type="entry name" value="Guanylate_kin"/>
    <property type="match status" value="1"/>
</dbReference>
<comment type="function">
    <text evidence="1 11">Essential for recycling GMP and indirectly, cGMP.</text>
</comment>
<dbReference type="PANTHER" id="PTHR23117">
    <property type="entry name" value="GUANYLATE KINASE-RELATED"/>
    <property type="match status" value="1"/>
</dbReference>
<evidence type="ECO:0000256" key="6">
    <source>
        <dbReference type="ARBA" id="ARBA00022741"/>
    </source>
</evidence>